<dbReference type="FunFam" id="1.20.120.350:FF:000012">
    <property type="entry name" value="Voltage-dependent T-type calcium channel subunit alpha"/>
    <property type="match status" value="1"/>
</dbReference>
<keyword evidence="5 14" id="KW-0812">Transmembrane</keyword>
<dbReference type="AlphaFoldDB" id="A0A3Q2Y5M3"/>
<evidence type="ECO:0000256" key="8">
    <source>
        <dbReference type="ARBA" id="ARBA00022882"/>
    </source>
</evidence>
<keyword evidence="13" id="KW-0407">Ion channel</keyword>
<dbReference type="PANTHER" id="PTHR45628:SF37">
    <property type="entry name" value="VOLTAGE-DEPENDENT T-TYPE CALCIUM CHANNEL SUBUNIT ALPHA-1H"/>
    <property type="match status" value="1"/>
</dbReference>
<evidence type="ECO:0000256" key="14">
    <source>
        <dbReference type="SAM" id="Phobius"/>
    </source>
</evidence>
<keyword evidence="11 14" id="KW-0472">Membrane</keyword>
<accession>A0A3Q2Y5M3</accession>
<dbReference type="InterPro" id="IPR005445">
    <property type="entry name" value="VDCC_T_a1"/>
</dbReference>
<dbReference type="InterPro" id="IPR027359">
    <property type="entry name" value="Volt_channel_dom_sf"/>
</dbReference>
<evidence type="ECO:0000256" key="13">
    <source>
        <dbReference type="ARBA" id="ARBA00023303"/>
    </source>
</evidence>
<keyword evidence="17" id="KW-1185">Reference proteome</keyword>
<evidence type="ECO:0000256" key="3">
    <source>
        <dbReference type="ARBA" id="ARBA00022568"/>
    </source>
</evidence>
<feature type="transmembrane region" description="Helical" evidence="14">
    <location>
        <begin position="183"/>
        <end position="207"/>
    </location>
</feature>
<evidence type="ECO:0000256" key="9">
    <source>
        <dbReference type="ARBA" id="ARBA00022989"/>
    </source>
</evidence>
<protein>
    <recommendedName>
        <fullName evidence="15">Ion transport domain-containing protein</fullName>
    </recommendedName>
</protein>
<keyword evidence="7" id="KW-0106">Calcium</keyword>
<evidence type="ECO:0000256" key="4">
    <source>
        <dbReference type="ARBA" id="ARBA00022673"/>
    </source>
</evidence>
<feature type="domain" description="Ion transport" evidence="15">
    <location>
        <begin position="54"/>
        <end position="319"/>
    </location>
</feature>
<dbReference type="InterPro" id="IPR050599">
    <property type="entry name" value="VDCC_alpha-1_subunit"/>
</dbReference>
<dbReference type="Ensembl" id="ENSHCOT00000019314.1">
    <property type="protein sequence ID" value="ENSHCOP00000012318.1"/>
    <property type="gene ID" value="ENSHCOG00000015324.1"/>
</dbReference>
<dbReference type="PANTHER" id="PTHR45628">
    <property type="entry name" value="VOLTAGE-DEPENDENT CALCIUM CHANNEL TYPE A SUBUNIT ALPHA-1"/>
    <property type="match status" value="1"/>
</dbReference>
<keyword evidence="4" id="KW-0107">Calcium channel</keyword>
<keyword evidence="2" id="KW-0813">Transport</keyword>
<dbReference type="Pfam" id="PF00520">
    <property type="entry name" value="Ion_trans"/>
    <property type="match status" value="1"/>
</dbReference>
<comment type="subcellular location">
    <subcellularLocation>
        <location evidence="1">Membrane</location>
        <topology evidence="1">Multi-pass membrane protein</topology>
    </subcellularLocation>
</comment>
<keyword evidence="9 14" id="KW-1133">Transmembrane helix</keyword>
<evidence type="ECO:0000256" key="5">
    <source>
        <dbReference type="ARBA" id="ARBA00022692"/>
    </source>
</evidence>
<dbReference type="GO" id="GO:0008331">
    <property type="term" value="F:high voltage-gated calcium channel activity"/>
    <property type="evidence" value="ECO:0007669"/>
    <property type="project" value="TreeGrafter"/>
</dbReference>
<dbReference type="Gene3D" id="1.20.120.350">
    <property type="entry name" value="Voltage-gated potassium channels. Chain C"/>
    <property type="match status" value="1"/>
</dbReference>
<sequence length="330" mass="37663">ALRIVAPIRDPDCVSEEEEEEQQPYPALAPMAFFCLKQTTRPRNWCLRVVFSRTWFEHVSMLVILLNCVTLGMFQPCEDVTCLSEWCRILQVLDDCIFAFFAVEMIIKMVALGIFGSNCYLGDKWNQLDFVIVMAGVLEYSLDGQNASFSAIRTVRVLRPLRAINRVPSMRILVTLLLDTLPMLGNVLLLCFFVFFIFGIVGVQLWAGLLRNRCFLGDGEDSPFICSAPRENGMLRSAPTVGGASVNGCVNWNQYYNVCRPGERNPHKGAVNFDNIGYAWIAIFQVITLEGWVDIMYYVMDAHSFYNFIYFILLIIVSIRFFCHDAHTYL</sequence>
<name>A0A3Q2Y5M3_HIPCM</name>
<feature type="transmembrane region" description="Helical" evidence="14">
    <location>
        <begin position="278"/>
        <end position="299"/>
    </location>
</feature>
<evidence type="ECO:0000256" key="2">
    <source>
        <dbReference type="ARBA" id="ARBA00022448"/>
    </source>
</evidence>
<proteinExistence type="predicted"/>
<keyword evidence="12" id="KW-0325">Glycoprotein</keyword>
<reference evidence="16" key="1">
    <citation type="submission" date="2025-08" db="UniProtKB">
        <authorList>
            <consortium name="Ensembl"/>
        </authorList>
    </citation>
    <scope>IDENTIFICATION</scope>
</reference>
<evidence type="ECO:0000256" key="6">
    <source>
        <dbReference type="ARBA" id="ARBA00022737"/>
    </source>
</evidence>
<keyword evidence="8" id="KW-0851">Voltage-gated channel</keyword>
<dbReference type="STRING" id="109280.ENSHCOP00000012318"/>
<evidence type="ECO:0000256" key="7">
    <source>
        <dbReference type="ARBA" id="ARBA00022837"/>
    </source>
</evidence>
<feature type="transmembrane region" description="Helical" evidence="14">
    <location>
        <begin position="95"/>
        <end position="115"/>
    </location>
</feature>
<dbReference type="InterPro" id="IPR005821">
    <property type="entry name" value="Ion_trans_dom"/>
</dbReference>
<evidence type="ECO:0000259" key="15">
    <source>
        <dbReference type="Pfam" id="PF00520"/>
    </source>
</evidence>
<evidence type="ECO:0000313" key="17">
    <source>
        <dbReference type="Proteomes" id="UP000264820"/>
    </source>
</evidence>
<keyword evidence="3" id="KW-0109">Calcium transport</keyword>
<evidence type="ECO:0000256" key="1">
    <source>
        <dbReference type="ARBA" id="ARBA00004141"/>
    </source>
</evidence>
<organism evidence="16 17">
    <name type="scientific">Hippocampus comes</name>
    <name type="common">Tiger tail seahorse</name>
    <dbReference type="NCBI Taxonomy" id="109280"/>
    <lineage>
        <taxon>Eukaryota</taxon>
        <taxon>Metazoa</taxon>
        <taxon>Chordata</taxon>
        <taxon>Craniata</taxon>
        <taxon>Vertebrata</taxon>
        <taxon>Euteleostomi</taxon>
        <taxon>Actinopterygii</taxon>
        <taxon>Neopterygii</taxon>
        <taxon>Teleostei</taxon>
        <taxon>Neoteleostei</taxon>
        <taxon>Acanthomorphata</taxon>
        <taxon>Syngnathiaria</taxon>
        <taxon>Syngnathiformes</taxon>
        <taxon>Syngnathoidei</taxon>
        <taxon>Syngnathidae</taxon>
        <taxon>Hippocampus</taxon>
    </lineage>
</organism>
<dbReference type="OMA" id="SIRFFCH"/>
<keyword evidence="10" id="KW-0406">Ion transport</keyword>
<dbReference type="GO" id="GO:0005891">
    <property type="term" value="C:voltage-gated calcium channel complex"/>
    <property type="evidence" value="ECO:0007669"/>
    <property type="project" value="InterPro"/>
</dbReference>
<evidence type="ECO:0000256" key="11">
    <source>
        <dbReference type="ARBA" id="ARBA00023136"/>
    </source>
</evidence>
<feature type="transmembrane region" description="Helical" evidence="14">
    <location>
        <begin position="305"/>
        <end position="323"/>
    </location>
</feature>
<evidence type="ECO:0000313" key="16">
    <source>
        <dbReference type="Ensembl" id="ENSHCOP00000012318.1"/>
    </source>
</evidence>
<evidence type="ECO:0000256" key="10">
    <source>
        <dbReference type="ARBA" id="ARBA00023065"/>
    </source>
</evidence>
<dbReference type="SUPFAM" id="SSF81324">
    <property type="entry name" value="Voltage-gated potassium channels"/>
    <property type="match status" value="1"/>
</dbReference>
<dbReference type="GeneTree" id="ENSGT00940000156666"/>
<evidence type="ECO:0000256" key="12">
    <source>
        <dbReference type="ARBA" id="ARBA00023180"/>
    </source>
</evidence>
<reference evidence="16" key="2">
    <citation type="submission" date="2025-09" db="UniProtKB">
        <authorList>
            <consortium name="Ensembl"/>
        </authorList>
    </citation>
    <scope>IDENTIFICATION</scope>
</reference>
<dbReference type="Proteomes" id="UP000264820">
    <property type="component" value="Unplaced"/>
</dbReference>
<dbReference type="Gene3D" id="1.10.287.70">
    <property type="match status" value="1"/>
</dbReference>
<keyword evidence="6" id="KW-0677">Repeat</keyword>
<dbReference type="GO" id="GO:0098703">
    <property type="term" value="P:calcium ion import across plasma membrane"/>
    <property type="evidence" value="ECO:0007669"/>
    <property type="project" value="TreeGrafter"/>
</dbReference>
<dbReference type="PRINTS" id="PR01629">
    <property type="entry name" value="TVDCCALPHA1"/>
</dbReference>